<dbReference type="Gene3D" id="1.10.10.10">
    <property type="entry name" value="Winged helix-like DNA-binding domain superfamily/Winged helix DNA-binding domain"/>
    <property type="match status" value="2"/>
</dbReference>
<dbReference type="InterPro" id="IPR036388">
    <property type="entry name" value="WH-like_DNA-bd_sf"/>
</dbReference>
<evidence type="ECO:0000259" key="3">
    <source>
        <dbReference type="PROSITE" id="PS50994"/>
    </source>
</evidence>
<dbReference type="InterPro" id="IPR012337">
    <property type="entry name" value="RNaseH-like_sf"/>
</dbReference>
<organism evidence="4 5">
    <name type="scientific">Eubacterium ventriosum</name>
    <dbReference type="NCBI Taxonomy" id="39496"/>
    <lineage>
        <taxon>Bacteria</taxon>
        <taxon>Bacillati</taxon>
        <taxon>Bacillota</taxon>
        <taxon>Clostridia</taxon>
        <taxon>Eubacteriales</taxon>
        <taxon>Eubacteriaceae</taxon>
        <taxon>Eubacterium</taxon>
    </lineage>
</organism>
<dbReference type="GO" id="GO:0015074">
    <property type="term" value="P:DNA integration"/>
    <property type="evidence" value="ECO:0007669"/>
    <property type="project" value="InterPro"/>
</dbReference>
<sequence length="474" mass="56238">MAKYSYESKKQVVDAYLSGEGGYKYLAKRYGVPSWSNIKKWVRNYETYGDKGLMRSRKQDKYSFEKKLSVVELYLTSELSYQELALREGIYNPSQVCKWVKDFRIAGPDALRPHKKGRKKTLGTSNKKLNIEQDTTTVPVDTSTEHVKELEDEILKLRIENAYLKELRRLRLEEEALLKKQRESSTASGEKFKLKDILAVVGFPKATYMYWQKRFDRENPDIELEEKIHEIHKRNKDYGYRRMCGELRNQGHIVNKKKVQRIMQKYNLQVMSFTRKSRKYSSYKGRIGTVAPNRIKRRFNTHIPHQKITTDTTEFKYYEVDSKGKMTMHKLYLDPFMDMFNGEIISYGIDKRPSAANVMNALNEAIEVTSDCPFRRTFHSDQGWAYQMKAYSHRLREEKIFQSMSRKGNCLDNSVMEKFFGLLKQETYHGTVYYSYEELKTEIEKYIRYYNEKRIKEKLGWLSPVQYRLSLLVA</sequence>
<dbReference type="Proteomes" id="UP000285740">
    <property type="component" value="Unassembled WGS sequence"/>
</dbReference>
<evidence type="ECO:0000313" key="5">
    <source>
        <dbReference type="Proteomes" id="UP000285740"/>
    </source>
</evidence>
<dbReference type="InterPro" id="IPR055247">
    <property type="entry name" value="InsJ-like_HTH"/>
</dbReference>
<dbReference type="InterPro" id="IPR050900">
    <property type="entry name" value="Transposase_IS3/IS150/IS904"/>
</dbReference>
<dbReference type="Pfam" id="PF13518">
    <property type="entry name" value="HTH_28"/>
    <property type="match status" value="2"/>
</dbReference>
<name>A0A413T021_9FIRM</name>
<dbReference type="SUPFAM" id="SSF48295">
    <property type="entry name" value="TrpR-like"/>
    <property type="match status" value="2"/>
</dbReference>
<accession>A0A413T021</accession>
<dbReference type="InterPro" id="IPR001584">
    <property type="entry name" value="Integrase_cat-core"/>
</dbReference>
<dbReference type="InterPro" id="IPR010921">
    <property type="entry name" value="Trp_repressor/repl_initiator"/>
</dbReference>
<dbReference type="GO" id="GO:0043565">
    <property type="term" value="F:sequence-specific DNA binding"/>
    <property type="evidence" value="ECO:0007669"/>
    <property type="project" value="InterPro"/>
</dbReference>
<dbReference type="InterPro" id="IPR048020">
    <property type="entry name" value="Transpos_IS3"/>
</dbReference>
<dbReference type="PROSITE" id="PS50994">
    <property type="entry name" value="INTEGRASE"/>
    <property type="match status" value="1"/>
</dbReference>
<dbReference type="Pfam" id="PF00665">
    <property type="entry name" value="rve"/>
    <property type="match status" value="1"/>
</dbReference>
<dbReference type="SUPFAM" id="SSF53098">
    <property type="entry name" value="Ribonuclease H-like"/>
    <property type="match status" value="1"/>
</dbReference>
<dbReference type="InterPro" id="IPR036397">
    <property type="entry name" value="RNaseH_sf"/>
</dbReference>
<dbReference type="EMBL" id="QSFV01000057">
    <property type="protein sequence ID" value="RHA75769.1"/>
    <property type="molecule type" value="Genomic_DNA"/>
</dbReference>
<feature type="domain" description="Integrase catalytic" evidence="3">
    <location>
        <begin position="300"/>
        <end position="472"/>
    </location>
</feature>
<feature type="coiled-coil region" evidence="2">
    <location>
        <begin position="140"/>
        <end position="184"/>
    </location>
</feature>
<dbReference type="PANTHER" id="PTHR46889:SF4">
    <property type="entry name" value="TRANSPOSASE INSO FOR INSERTION SEQUENCE ELEMENT IS911B-RELATED"/>
    <property type="match status" value="1"/>
</dbReference>
<protein>
    <submittedName>
        <fullName evidence="4">IS3 family transposase</fullName>
    </submittedName>
</protein>
<evidence type="ECO:0000256" key="2">
    <source>
        <dbReference type="SAM" id="Coils"/>
    </source>
</evidence>
<proteinExistence type="predicted"/>
<dbReference type="PANTHER" id="PTHR46889">
    <property type="entry name" value="TRANSPOSASE INSF FOR INSERTION SEQUENCE IS3B-RELATED"/>
    <property type="match status" value="1"/>
</dbReference>
<dbReference type="Pfam" id="PF13333">
    <property type="entry name" value="rve_2"/>
    <property type="match status" value="1"/>
</dbReference>
<dbReference type="NCBIfam" id="NF033516">
    <property type="entry name" value="transpos_IS3"/>
    <property type="match status" value="1"/>
</dbReference>
<dbReference type="AlphaFoldDB" id="A0A413T021"/>
<evidence type="ECO:0000256" key="1">
    <source>
        <dbReference type="ARBA" id="ARBA00002286"/>
    </source>
</evidence>
<comment type="function">
    <text evidence="1">Involved in the transposition of the insertion sequence.</text>
</comment>
<gene>
    <name evidence="4" type="ORF">DW918_11080</name>
</gene>
<evidence type="ECO:0000313" key="4">
    <source>
        <dbReference type="EMBL" id="RHA75769.1"/>
    </source>
</evidence>
<comment type="caution">
    <text evidence="4">The sequence shown here is derived from an EMBL/GenBank/DDBJ whole genome shotgun (WGS) entry which is preliminary data.</text>
</comment>
<keyword evidence="2" id="KW-0175">Coiled coil</keyword>
<dbReference type="InterPro" id="IPR025948">
    <property type="entry name" value="HTH-like_dom"/>
</dbReference>
<dbReference type="Pfam" id="PF13276">
    <property type="entry name" value="HTH_21"/>
    <property type="match status" value="1"/>
</dbReference>
<dbReference type="Gene3D" id="3.30.420.10">
    <property type="entry name" value="Ribonuclease H-like superfamily/Ribonuclease H"/>
    <property type="match status" value="1"/>
</dbReference>
<reference evidence="4 5" key="1">
    <citation type="submission" date="2018-08" db="EMBL/GenBank/DDBJ databases">
        <title>A genome reference for cultivated species of the human gut microbiota.</title>
        <authorList>
            <person name="Zou Y."/>
            <person name="Xue W."/>
            <person name="Luo G."/>
        </authorList>
    </citation>
    <scope>NUCLEOTIDE SEQUENCE [LARGE SCALE GENOMIC DNA]</scope>
    <source>
        <strain evidence="4 5">AM42-30</strain>
    </source>
</reference>